<keyword evidence="1" id="KW-0677">Repeat</keyword>
<proteinExistence type="predicted"/>
<feature type="domain" description="DRBM" evidence="4">
    <location>
        <begin position="1"/>
        <end position="70"/>
    </location>
</feature>
<dbReference type="AlphaFoldDB" id="V4U6H1"/>
<dbReference type="SMART" id="SM00358">
    <property type="entry name" value="DSRM"/>
    <property type="match status" value="3"/>
</dbReference>
<dbReference type="InParanoid" id="V4U6H1"/>
<dbReference type="Gramene" id="ESR59660">
    <property type="protein sequence ID" value="ESR59660"/>
    <property type="gene ID" value="CICLE_v10018273mg"/>
</dbReference>
<dbReference type="PANTHER" id="PTHR46031:SF31">
    <property type="entry name" value="DOUBLE-STRANDED RNA-BINDING PROTEIN 1-LIKE"/>
    <property type="match status" value="1"/>
</dbReference>
<accession>V4U6H1</accession>
<evidence type="ECO:0000256" key="3">
    <source>
        <dbReference type="PROSITE-ProRule" id="PRU00266"/>
    </source>
</evidence>
<evidence type="ECO:0000313" key="6">
    <source>
        <dbReference type="Proteomes" id="UP000030687"/>
    </source>
</evidence>
<organism evidence="5 6">
    <name type="scientific">Citrus clementina</name>
    <name type="common">Clementine</name>
    <name type="synonym">Citrus deliciosa x Citrus sinensis</name>
    <dbReference type="NCBI Taxonomy" id="85681"/>
    <lineage>
        <taxon>Eukaryota</taxon>
        <taxon>Viridiplantae</taxon>
        <taxon>Streptophyta</taxon>
        <taxon>Embryophyta</taxon>
        <taxon>Tracheophyta</taxon>
        <taxon>Spermatophyta</taxon>
        <taxon>Magnoliopsida</taxon>
        <taxon>eudicotyledons</taxon>
        <taxon>Gunneridae</taxon>
        <taxon>Pentapetalae</taxon>
        <taxon>rosids</taxon>
        <taxon>malvids</taxon>
        <taxon>Sapindales</taxon>
        <taxon>Rutaceae</taxon>
        <taxon>Aurantioideae</taxon>
        <taxon>Citrus</taxon>
    </lineage>
</organism>
<keyword evidence="2 3" id="KW-0694">RNA-binding</keyword>
<evidence type="ECO:0000259" key="4">
    <source>
        <dbReference type="PROSITE" id="PS50137"/>
    </source>
</evidence>
<dbReference type="Proteomes" id="UP000030687">
    <property type="component" value="Unassembled WGS sequence"/>
</dbReference>
<protein>
    <recommendedName>
        <fullName evidence="4">DRBM domain-containing protein</fullName>
    </recommendedName>
</protein>
<dbReference type="SUPFAM" id="SSF54768">
    <property type="entry name" value="dsRNA-binding domain-like"/>
    <property type="match status" value="3"/>
</dbReference>
<dbReference type="PROSITE" id="PS50137">
    <property type="entry name" value="DS_RBD"/>
    <property type="match status" value="3"/>
</dbReference>
<reference evidence="5 6" key="1">
    <citation type="submission" date="2013-10" db="EMBL/GenBank/DDBJ databases">
        <authorList>
            <consortium name="International Citrus Genome Consortium"/>
            <person name="Jenkins J."/>
            <person name="Schmutz J."/>
            <person name="Prochnik S."/>
            <person name="Rokhsar D."/>
            <person name="Gmitter F."/>
            <person name="Ollitrault P."/>
            <person name="Machado M."/>
            <person name="Talon M."/>
            <person name="Wincker P."/>
            <person name="Jaillon O."/>
            <person name="Morgante M."/>
        </authorList>
    </citation>
    <scope>NUCLEOTIDE SEQUENCE</scope>
    <source>
        <strain evidence="6">cv. Clemenules</strain>
    </source>
</reference>
<gene>
    <name evidence="5" type="ORF">CICLE_v10018273mg</name>
</gene>
<keyword evidence="6" id="KW-1185">Reference proteome</keyword>
<evidence type="ECO:0000256" key="1">
    <source>
        <dbReference type="ARBA" id="ARBA00022737"/>
    </source>
</evidence>
<dbReference type="CDD" id="cd19907">
    <property type="entry name" value="DSRM_AtDRB-like_rpt1"/>
    <property type="match status" value="1"/>
</dbReference>
<evidence type="ECO:0000313" key="5">
    <source>
        <dbReference type="EMBL" id="ESR59660.1"/>
    </source>
</evidence>
<dbReference type="OMA" id="SEDKWVA"/>
<dbReference type="PANTHER" id="PTHR46031">
    <property type="match status" value="1"/>
</dbReference>
<dbReference type="Gene3D" id="3.30.160.20">
    <property type="match status" value="3"/>
</dbReference>
<dbReference type="FunCoup" id="V4U6H1">
    <property type="interactions" value="348"/>
</dbReference>
<name>V4U6H1_CITCL</name>
<dbReference type="GO" id="GO:0003725">
    <property type="term" value="F:double-stranded RNA binding"/>
    <property type="evidence" value="ECO:0007669"/>
    <property type="project" value="InterPro"/>
</dbReference>
<dbReference type="InterPro" id="IPR044450">
    <property type="entry name" value="AtDRB-like_DSRM_1"/>
</dbReference>
<dbReference type="InterPro" id="IPR014720">
    <property type="entry name" value="dsRBD_dom"/>
</dbReference>
<dbReference type="EMBL" id="KI536312">
    <property type="protein sequence ID" value="ESR59660.1"/>
    <property type="molecule type" value="Genomic_DNA"/>
</dbReference>
<dbReference type="Pfam" id="PF00035">
    <property type="entry name" value="dsrm"/>
    <property type="match status" value="3"/>
</dbReference>
<dbReference type="KEGG" id="cic:CICLE_v10018273mg"/>
<feature type="domain" description="DRBM" evidence="4">
    <location>
        <begin position="100"/>
        <end position="169"/>
    </location>
</feature>
<evidence type="ECO:0000256" key="2">
    <source>
        <dbReference type="ARBA" id="ARBA00022884"/>
    </source>
</evidence>
<dbReference type="eggNOG" id="ENOG502QTBA">
    <property type="taxonomic scope" value="Eukaryota"/>
</dbReference>
<feature type="domain" description="DRBM" evidence="4">
    <location>
        <begin position="179"/>
        <end position="247"/>
    </location>
</feature>
<sequence length="364" mass="40535">MYKTKVQELCHQKRWSLPRYSTMKDGADHDPRFKSSVSVNGLSFHSSVSCKSSKESQNDAAKLAFLHFTSPPPNITRKNNRKIAHLDFPYIHLVPNVQCRYKSVLQNYARRKNLDSPLYSSIREGPAHACSFKARVTIDGHTFESLEFFKNLKQAEHAAAKVALFSLACDDFQEDDGVFYKNVLHELSLREGLPVPLYETIKCGAPHMPTFISMVEVDGEVFYGKAGRTKKKAEMKAAKVAYTALIERGRSCSIGSITHTVKADGVPNSTLSSDLDPCFDVPPSPKRCLSSSLPMTELDVSALSISDSMAAKRATVTSSYLLCNRVRVYTRIPDIAFPKGITLMPISEDKWVAVSLEFPNEEGN</sequence>